<proteinExistence type="predicted"/>
<protein>
    <submittedName>
        <fullName evidence="1">Uncharacterized protein</fullName>
    </submittedName>
</protein>
<sequence>MAAGCQLRVNSADSRSAVVSVAPPRDSSSAAAIEVISAGIWLTRPSPIVRWE</sequence>
<name>A0A1B6NU98_9ZZZZ</name>
<evidence type="ECO:0000313" key="1">
    <source>
        <dbReference type="EMBL" id="KTF07035.1"/>
    </source>
</evidence>
<dbReference type="AlphaFoldDB" id="A0A1B6NU98"/>
<reference evidence="1" key="1">
    <citation type="submission" date="2013-11" db="EMBL/GenBank/DDBJ databases">
        <title>Microbial diversity, functional groups and degradation webs in Northern and Southern Mediterranean and Red Sea marine crude oil polluted sites.</title>
        <authorList>
            <person name="Daffonchio D."/>
            <person name="Mapelli F."/>
            <person name="Ferrer M."/>
            <person name="Richter M."/>
            <person name="Cherif A."/>
            <person name="Malkawi H.I."/>
            <person name="Yakimov M.M."/>
            <person name="Abdel-Fattah Y.R."/>
            <person name="Blaghen M."/>
            <person name="Golyshin P.N."/>
            <person name="Kalogerakis N."/>
            <person name="Boon N."/>
            <person name="Magagnini M."/>
            <person name="Fava F."/>
        </authorList>
    </citation>
    <scope>NUCLEOTIDE SEQUENCE</scope>
</reference>
<comment type="caution">
    <text evidence="1">The sequence shown here is derived from an EMBL/GenBank/DDBJ whole genome shotgun (WGS) entry which is preliminary data.</text>
</comment>
<organism evidence="1">
    <name type="scientific">marine sediment metagenome</name>
    <dbReference type="NCBI Taxonomy" id="412755"/>
    <lineage>
        <taxon>unclassified sequences</taxon>
        <taxon>metagenomes</taxon>
        <taxon>ecological metagenomes</taxon>
    </lineage>
</organism>
<accession>A0A1B6NU98</accession>
<gene>
    <name evidence="1" type="ORF">MGSAQ_001469</name>
</gene>
<dbReference type="EMBL" id="AYSL01000794">
    <property type="protein sequence ID" value="KTF07035.1"/>
    <property type="molecule type" value="Genomic_DNA"/>
</dbReference>